<dbReference type="EMBL" id="CAFBNE010000124">
    <property type="protein sequence ID" value="CAB4966550.1"/>
    <property type="molecule type" value="Genomic_DNA"/>
</dbReference>
<accession>A0A6J7LDM8</accession>
<dbReference type="AlphaFoldDB" id="A0A6J7LDM8"/>
<gene>
    <name evidence="1" type="ORF">UFOPK3772_02818</name>
</gene>
<protein>
    <submittedName>
        <fullName evidence="1">Unannotated protein</fullName>
    </submittedName>
</protein>
<name>A0A6J7LDM8_9ZZZZ</name>
<evidence type="ECO:0000313" key="1">
    <source>
        <dbReference type="EMBL" id="CAB4966550.1"/>
    </source>
</evidence>
<reference evidence="1" key="1">
    <citation type="submission" date="2020-05" db="EMBL/GenBank/DDBJ databases">
        <authorList>
            <person name="Chiriac C."/>
            <person name="Salcher M."/>
            <person name="Ghai R."/>
            <person name="Kavagutti S V."/>
        </authorList>
    </citation>
    <scope>NUCLEOTIDE SEQUENCE</scope>
</reference>
<sequence>MAPDLTAEAVIVEGNTITYVGSEAGALEALPPVRRRSIARDSTCTSTWMPTDPPERCSMRSSVSSVIANCTPLWGTNDNGVYERIYTYLLGAERVDERVMP</sequence>
<organism evidence="1">
    <name type="scientific">freshwater metagenome</name>
    <dbReference type="NCBI Taxonomy" id="449393"/>
    <lineage>
        <taxon>unclassified sequences</taxon>
        <taxon>metagenomes</taxon>
        <taxon>ecological metagenomes</taxon>
    </lineage>
</organism>
<proteinExistence type="predicted"/>